<evidence type="ECO:0000313" key="3">
    <source>
        <dbReference type="Proteomes" id="UP000645517"/>
    </source>
</evidence>
<evidence type="ECO:0000256" key="1">
    <source>
        <dbReference type="SAM" id="MobiDB-lite"/>
    </source>
</evidence>
<organism evidence="2 3">
    <name type="scientific">Deinococcus daejeonensis</name>
    <dbReference type="NCBI Taxonomy" id="1007098"/>
    <lineage>
        <taxon>Bacteria</taxon>
        <taxon>Thermotogati</taxon>
        <taxon>Deinococcota</taxon>
        <taxon>Deinococci</taxon>
        <taxon>Deinococcales</taxon>
        <taxon>Deinococcaceae</taxon>
        <taxon>Deinococcus</taxon>
    </lineage>
</organism>
<proteinExistence type="predicted"/>
<gene>
    <name evidence="2" type="ORF">GCM10010842_24790</name>
</gene>
<dbReference type="RefSeq" id="WP_189057276.1">
    <property type="nucleotide sequence ID" value="NZ_BMOR01000010.1"/>
</dbReference>
<name>A0ABQ2J4T1_9DEIO</name>
<feature type="compositionally biased region" description="Polar residues" evidence="1">
    <location>
        <begin position="93"/>
        <end position="109"/>
    </location>
</feature>
<dbReference type="Proteomes" id="UP000645517">
    <property type="component" value="Unassembled WGS sequence"/>
</dbReference>
<keyword evidence="3" id="KW-1185">Reference proteome</keyword>
<feature type="compositionally biased region" description="Low complexity" evidence="1">
    <location>
        <begin position="44"/>
        <end position="67"/>
    </location>
</feature>
<sequence>MTPKTPARPPLKLFDARRATGTLLLVTGSLSLGLTTLWLDRSAHASTGQAAAQSAAQSDTADAWASAPPQSGGQQDDWQASGDDWAQAAPQGSFDSQPAHSTRGWSRGS</sequence>
<feature type="region of interest" description="Disordered" evidence="1">
    <location>
        <begin position="44"/>
        <end position="109"/>
    </location>
</feature>
<accession>A0ABQ2J4T1</accession>
<reference evidence="3" key="1">
    <citation type="journal article" date="2019" name="Int. J. Syst. Evol. Microbiol.">
        <title>The Global Catalogue of Microorganisms (GCM) 10K type strain sequencing project: providing services to taxonomists for standard genome sequencing and annotation.</title>
        <authorList>
            <consortium name="The Broad Institute Genomics Platform"/>
            <consortium name="The Broad Institute Genome Sequencing Center for Infectious Disease"/>
            <person name="Wu L."/>
            <person name="Ma J."/>
        </authorList>
    </citation>
    <scope>NUCLEOTIDE SEQUENCE [LARGE SCALE GENOMIC DNA]</scope>
    <source>
        <strain evidence="3">JCM 16918</strain>
    </source>
</reference>
<protein>
    <submittedName>
        <fullName evidence="2">Uncharacterized protein</fullName>
    </submittedName>
</protein>
<dbReference type="EMBL" id="BMOR01000010">
    <property type="protein sequence ID" value="GGN40186.1"/>
    <property type="molecule type" value="Genomic_DNA"/>
</dbReference>
<comment type="caution">
    <text evidence="2">The sequence shown here is derived from an EMBL/GenBank/DDBJ whole genome shotgun (WGS) entry which is preliminary data.</text>
</comment>
<feature type="compositionally biased region" description="Polar residues" evidence="1">
    <location>
        <begin position="68"/>
        <end position="78"/>
    </location>
</feature>
<evidence type="ECO:0000313" key="2">
    <source>
        <dbReference type="EMBL" id="GGN40186.1"/>
    </source>
</evidence>